<reference evidence="2 3" key="1">
    <citation type="submission" date="2017-08" db="EMBL/GenBank/DDBJ databases">
        <title>Virgibacillus indicus sp. nov. and Virgibacillus profoundi sp. nov, two moderately halophilic bacteria isolated from marine sediment by using the Microfluidic Streak Plate.</title>
        <authorList>
            <person name="Xu B."/>
            <person name="Hu B."/>
            <person name="Wang J."/>
            <person name="Zhu Y."/>
            <person name="Huang L."/>
            <person name="Du W."/>
            <person name="Huang Y."/>
        </authorList>
    </citation>
    <scope>NUCLEOTIDE SEQUENCE [LARGE SCALE GENOMIC DNA]</scope>
    <source>
        <strain evidence="2 3">IO3-P2-C2</strain>
    </source>
</reference>
<dbReference type="PANTHER" id="PTHR21310">
    <property type="entry name" value="AMINOGLYCOSIDE PHOSPHOTRANSFERASE-RELATED-RELATED"/>
    <property type="match status" value="1"/>
</dbReference>
<dbReference type="RefSeq" id="WP_094887316.1">
    <property type="nucleotide sequence ID" value="NZ_NPMS01000014.1"/>
</dbReference>
<dbReference type="AlphaFoldDB" id="A0A265N5K1"/>
<sequence>MKLGTPVAKGNTAQIYHYDNKIIKVFNDNLPKTESHYEATIQKYAHSCGLSVPEVIDVTEIDGKQAIIMEFIKGRTIGDILSENLNQAEYYMTISIDIQQGIHSIVTDSLVPMSVKLRRQIKAAQQLDTRQKSVLLKKLDAMTHEKRLCHGDFHLFNLIKSDNDKVTIIDWVDASAGDPRADVYRTYLLYEQFSMELADMYLHLNCNKSGLSKDEIFQWAPIIAGARLSENVSSESNERLMRIVENYCTL</sequence>
<organism evidence="2 3">
    <name type="scientific">Virgibacillus indicus</name>
    <dbReference type="NCBI Taxonomy" id="2024554"/>
    <lineage>
        <taxon>Bacteria</taxon>
        <taxon>Bacillati</taxon>
        <taxon>Bacillota</taxon>
        <taxon>Bacilli</taxon>
        <taxon>Bacillales</taxon>
        <taxon>Bacillaceae</taxon>
        <taxon>Virgibacillus</taxon>
    </lineage>
</organism>
<dbReference type="InterPro" id="IPR011009">
    <property type="entry name" value="Kinase-like_dom_sf"/>
</dbReference>
<comment type="caution">
    <text evidence="2">The sequence shown here is derived from an EMBL/GenBank/DDBJ whole genome shotgun (WGS) entry which is preliminary data.</text>
</comment>
<keyword evidence="2" id="KW-0808">Transferase</keyword>
<accession>A0A265N5K1</accession>
<evidence type="ECO:0000313" key="3">
    <source>
        <dbReference type="Proteomes" id="UP000216498"/>
    </source>
</evidence>
<keyword evidence="3" id="KW-1185">Reference proteome</keyword>
<dbReference type="GO" id="GO:0016740">
    <property type="term" value="F:transferase activity"/>
    <property type="evidence" value="ECO:0007669"/>
    <property type="project" value="UniProtKB-KW"/>
</dbReference>
<dbReference type="InterPro" id="IPR002575">
    <property type="entry name" value="Aminoglycoside_PTrfase"/>
</dbReference>
<feature type="domain" description="Aminoglycoside phosphotransferase" evidence="1">
    <location>
        <begin position="7"/>
        <end position="206"/>
    </location>
</feature>
<dbReference type="Proteomes" id="UP000216498">
    <property type="component" value="Unassembled WGS sequence"/>
</dbReference>
<dbReference type="Pfam" id="PF01636">
    <property type="entry name" value="APH"/>
    <property type="match status" value="1"/>
</dbReference>
<gene>
    <name evidence="2" type="ORF">CIL03_18240</name>
</gene>
<name>A0A265N5K1_9BACI</name>
<dbReference type="SUPFAM" id="SSF56112">
    <property type="entry name" value="Protein kinase-like (PK-like)"/>
    <property type="match status" value="1"/>
</dbReference>
<dbReference type="Gene3D" id="3.90.1200.10">
    <property type="match status" value="1"/>
</dbReference>
<evidence type="ECO:0000259" key="1">
    <source>
        <dbReference type="Pfam" id="PF01636"/>
    </source>
</evidence>
<proteinExistence type="predicted"/>
<dbReference type="EMBL" id="NPMS01000014">
    <property type="protein sequence ID" value="OZU87125.1"/>
    <property type="molecule type" value="Genomic_DNA"/>
</dbReference>
<dbReference type="OrthoDB" id="9800774at2"/>
<dbReference type="InterPro" id="IPR051678">
    <property type="entry name" value="AGP_Transferase"/>
</dbReference>
<evidence type="ECO:0000313" key="2">
    <source>
        <dbReference type="EMBL" id="OZU87125.1"/>
    </source>
</evidence>
<protein>
    <submittedName>
        <fullName evidence="2">Aminoglycoside phosphotransferase</fullName>
    </submittedName>
</protein>